<evidence type="ECO:0000256" key="10">
    <source>
        <dbReference type="HAMAP-Rule" id="MF_01043"/>
    </source>
</evidence>
<comment type="subcellular location">
    <subcellularLocation>
        <location evidence="10">Cell membrane</location>
        <topology evidence="10">Multi-pass membrane protein</topology>
    </subcellularLocation>
</comment>
<reference evidence="12" key="1">
    <citation type="journal article" date="2019" name="Microbiology">
        <title>Complete Genome Sequence of an Uncultured Bacterium of the Candidate Phylum Bipolaricaulota.</title>
        <authorList>
            <person name="Kadnikov V.V."/>
            <person name="Mardanov A.V."/>
            <person name="Beletsky A.V."/>
            <person name="Frank Y.A."/>
            <person name="Karnachuk O.V."/>
            <person name="Ravin N.V."/>
        </authorList>
    </citation>
    <scope>NUCLEOTIDE SEQUENCE [LARGE SCALE GENOMIC DNA]</scope>
</reference>
<comment type="function">
    <text evidence="10">Catalyzes the transfer of an acyl group from acyl-phosphate (acyl-PO(4)) to glycerol-3-phosphate (G3P) to form lysophosphatidic acid (LPA). This enzyme utilizes acyl-phosphate as fatty acyl donor, but not acyl-CoA or acyl-ACP.</text>
</comment>
<evidence type="ECO:0000256" key="1">
    <source>
        <dbReference type="ARBA" id="ARBA00022475"/>
    </source>
</evidence>
<accession>A0A6I6DHT3</accession>
<keyword evidence="2 10" id="KW-0444">Lipid biosynthesis</keyword>
<evidence type="ECO:0000256" key="6">
    <source>
        <dbReference type="ARBA" id="ARBA00023098"/>
    </source>
</evidence>
<sequence length="196" mass="20805">MLEALIIIFCYVLGSLPFSYLISRLLGGIDIRSKGSGNIGATNVYRTLGPYIGVAALFADLLKGLIAAFLGLTIGGTVIAAVCGLAAVLGHCFPIFLKFKGGKGVATAAGVMLMLTPMVFIISLVVFAVITFVSRYVSLASVTVAILFPVLTIVMSEPIAYILMAAIIASLVVYRHNENIYRLRQGTESKINEKAI</sequence>
<dbReference type="OrthoDB" id="9777124at2"/>
<protein>
    <recommendedName>
        <fullName evidence="10">Glycerol-3-phosphate acyltransferase</fullName>
    </recommendedName>
    <alternativeName>
        <fullName evidence="10">Acyl-PO4 G3P acyltransferase</fullName>
    </alternativeName>
    <alternativeName>
        <fullName evidence="10">Acyl-phosphate--glycerol-3-phosphate acyltransferase</fullName>
    </alternativeName>
    <alternativeName>
        <fullName evidence="10">G3P acyltransferase</fullName>
        <shortName evidence="10">GPAT</shortName>
        <ecNumber evidence="10">2.3.1.275</ecNumber>
    </alternativeName>
    <alternativeName>
        <fullName evidence="10">Lysophosphatidic acid synthase</fullName>
        <shortName evidence="10">LPA synthase</shortName>
    </alternativeName>
</protein>
<dbReference type="UniPathway" id="UPA00085"/>
<evidence type="ECO:0000313" key="11">
    <source>
        <dbReference type="EMBL" id="QGT99833.1"/>
    </source>
</evidence>
<feature type="transmembrane region" description="Helical" evidence="10">
    <location>
        <begin position="109"/>
        <end position="134"/>
    </location>
</feature>
<evidence type="ECO:0000256" key="5">
    <source>
        <dbReference type="ARBA" id="ARBA00022989"/>
    </source>
</evidence>
<evidence type="ECO:0000256" key="3">
    <source>
        <dbReference type="ARBA" id="ARBA00022679"/>
    </source>
</evidence>
<comment type="subunit">
    <text evidence="10">Probably interacts with PlsX.</text>
</comment>
<dbReference type="PANTHER" id="PTHR30309:SF0">
    <property type="entry name" value="GLYCEROL-3-PHOSPHATE ACYLTRANSFERASE-RELATED"/>
    <property type="match status" value="1"/>
</dbReference>
<keyword evidence="3 10" id="KW-0808">Transferase</keyword>
<dbReference type="AlphaFoldDB" id="A0A6I6DHT3"/>
<dbReference type="GO" id="GO:0005886">
    <property type="term" value="C:plasma membrane"/>
    <property type="evidence" value="ECO:0007669"/>
    <property type="project" value="UniProtKB-SubCell"/>
</dbReference>
<gene>
    <name evidence="10" type="primary">plsY</name>
    <name evidence="11" type="ORF">SYNTR_1240</name>
</gene>
<name>A0A6I6DHT3_9FIRM</name>
<comment type="catalytic activity">
    <reaction evidence="10">
        <text>an acyl phosphate + sn-glycerol 3-phosphate = a 1-acyl-sn-glycero-3-phosphate + phosphate</text>
        <dbReference type="Rhea" id="RHEA:34075"/>
        <dbReference type="ChEBI" id="CHEBI:43474"/>
        <dbReference type="ChEBI" id="CHEBI:57597"/>
        <dbReference type="ChEBI" id="CHEBI:57970"/>
        <dbReference type="ChEBI" id="CHEBI:59918"/>
        <dbReference type="EC" id="2.3.1.275"/>
    </reaction>
</comment>
<dbReference type="InterPro" id="IPR003811">
    <property type="entry name" value="G3P_acylTferase_PlsY"/>
</dbReference>
<comment type="similarity">
    <text evidence="10">Belongs to the PlsY family.</text>
</comment>
<dbReference type="RefSeq" id="WP_156203685.1">
    <property type="nucleotide sequence ID" value="NZ_CP046457.1"/>
</dbReference>
<comment type="pathway">
    <text evidence="10">Lipid metabolism; phospholipid metabolism.</text>
</comment>
<evidence type="ECO:0000256" key="9">
    <source>
        <dbReference type="ARBA" id="ARBA00023264"/>
    </source>
</evidence>
<organism evidence="11 12">
    <name type="scientific">Candidatus Syntrophocurvum alkaliphilum</name>
    <dbReference type="NCBI Taxonomy" id="2293317"/>
    <lineage>
        <taxon>Bacteria</taxon>
        <taxon>Bacillati</taxon>
        <taxon>Bacillota</taxon>
        <taxon>Clostridia</taxon>
        <taxon>Eubacteriales</taxon>
        <taxon>Syntrophomonadaceae</taxon>
        <taxon>Candidatus Syntrophocurvum</taxon>
    </lineage>
</organism>
<evidence type="ECO:0000256" key="2">
    <source>
        <dbReference type="ARBA" id="ARBA00022516"/>
    </source>
</evidence>
<feature type="transmembrane region" description="Helical" evidence="10">
    <location>
        <begin position="146"/>
        <end position="174"/>
    </location>
</feature>
<dbReference type="GO" id="GO:0008654">
    <property type="term" value="P:phospholipid biosynthetic process"/>
    <property type="evidence" value="ECO:0007669"/>
    <property type="project" value="UniProtKB-UniRule"/>
</dbReference>
<keyword evidence="7 10" id="KW-0472">Membrane</keyword>
<dbReference type="NCBIfam" id="TIGR00023">
    <property type="entry name" value="glycerol-3-phosphate 1-O-acyltransferase PlsY"/>
    <property type="match status" value="1"/>
</dbReference>
<evidence type="ECO:0000313" key="12">
    <source>
        <dbReference type="Proteomes" id="UP000426444"/>
    </source>
</evidence>
<evidence type="ECO:0000256" key="7">
    <source>
        <dbReference type="ARBA" id="ARBA00023136"/>
    </source>
</evidence>
<keyword evidence="12" id="KW-1185">Reference proteome</keyword>
<feature type="transmembrane region" description="Helical" evidence="10">
    <location>
        <begin position="78"/>
        <end position="97"/>
    </location>
</feature>
<dbReference type="Proteomes" id="UP000426444">
    <property type="component" value="Chromosome"/>
</dbReference>
<evidence type="ECO:0000256" key="4">
    <source>
        <dbReference type="ARBA" id="ARBA00022692"/>
    </source>
</evidence>
<dbReference type="EMBL" id="CP046457">
    <property type="protein sequence ID" value="QGT99833.1"/>
    <property type="molecule type" value="Genomic_DNA"/>
</dbReference>
<keyword evidence="8 10" id="KW-0594">Phospholipid biosynthesis</keyword>
<feature type="transmembrane region" description="Helical" evidence="10">
    <location>
        <begin position="6"/>
        <end position="27"/>
    </location>
</feature>
<keyword evidence="9 10" id="KW-1208">Phospholipid metabolism</keyword>
<keyword evidence="4 10" id="KW-0812">Transmembrane</keyword>
<keyword evidence="1 10" id="KW-1003">Cell membrane</keyword>
<keyword evidence="6 10" id="KW-0443">Lipid metabolism</keyword>
<keyword evidence="11" id="KW-0012">Acyltransferase</keyword>
<dbReference type="SMART" id="SM01207">
    <property type="entry name" value="G3P_acyltransf"/>
    <property type="match status" value="1"/>
</dbReference>
<keyword evidence="5 10" id="KW-1133">Transmembrane helix</keyword>
<dbReference type="HAMAP" id="MF_01043">
    <property type="entry name" value="PlsY"/>
    <property type="match status" value="1"/>
</dbReference>
<proteinExistence type="inferred from homology"/>
<dbReference type="PANTHER" id="PTHR30309">
    <property type="entry name" value="INNER MEMBRANE PROTEIN YGIH"/>
    <property type="match status" value="1"/>
</dbReference>
<evidence type="ECO:0000256" key="8">
    <source>
        <dbReference type="ARBA" id="ARBA00023209"/>
    </source>
</evidence>
<dbReference type="Pfam" id="PF02660">
    <property type="entry name" value="G3P_acyltransf"/>
    <property type="match status" value="1"/>
</dbReference>
<feature type="transmembrane region" description="Helical" evidence="10">
    <location>
        <begin position="48"/>
        <end position="72"/>
    </location>
</feature>
<dbReference type="KEGG" id="salq:SYNTR_1240"/>
<dbReference type="EC" id="2.3.1.275" evidence="10"/>
<dbReference type="GO" id="GO:0043772">
    <property type="term" value="F:acyl-phosphate glycerol-3-phosphate acyltransferase activity"/>
    <property type="evidence" value="ECO:0007669"/>
    <property type="project" value="UniProtKB-UniRule"/>
</dbReference>